<evidence type="ECO:0000313" key="3">
    <source>
        <dbReference type="EMBL" id="CAG9164043.1"/>
    </source>
</evidence>
<dbReference type="EMBL" id="CAJZAG010000001">
    <property type="protein sequence ID" value="CAG9164043.1"/>
    <property type="molecule type" value="Genomic_DNA"/>
</dbReference>
<dbReference type="Pfam" id="PF07287">
    <property type="entry name" value="AtuA"/>
    <property type="match status" value="1"/>
</dbReference>
<reference evidence="3 4" key="1">
    <citation type="submission" date="2021-08" db="EMBL/GenBank/DDBJ databases">
        <authorList>
            <person name="Peeters C."/>
        </authorList>
    </citation>
    <scope>NUCLEOTIDE SEQUENCE [LARGE SCALE GENOMIC DNA]</scope>
    <source>
        <strain evidence="3 4">LMG 32289</strain>
    </source>
</reference>
<evidence type="ECO:0000259" key="1">
    <source>
        <dbReference type="Pfam" id="PF07287"/>
    </source>
</evidence>
<sequence length="700" mass="75474">MAKLLYRVVSACGALGYGFPDASLMRALEGRIDAVISDAGSMDAGPYYLGTGQEYFEREAVKADFHNMVVAGERIDGPVILGSCGMAGGRRNLEWMLEVAREVFDELGVRNRQVAVIDAELDPTMVLDALRAGQLQATGKGPQLDEAALRESTIVGQMGIAPLITALDGGAKYIFAGRSCDVALFASDMIRHGIDAGLAYHVGHVLECGALACDPGSPSDCLVAEIYDDGTAVFVPLDPARRCTPYSIAAHSLYEESHPQLQFYPEGILAMAQTEFFARDARTAGIRHSHFVHAGKPWPLSIKLEGARRLGGRRVSLLHLAPADLARVPADVPVYGRNGVQTQPVPANTYELGILIETRAATPEAAEKLASLLTHYLIHYGYPGRKATAGNIAYPLSPNLISFQRDDGSYGAVVPSGTRDPVFLANYAQIKDAVIGLVRAQFPDALAQATFRFVEADAERPVALVRTIDRDPARLAQRHTAEVARALGGATAGAASLRDLDAADAYEWTLYHLLLDERVIRDIMFPITYYRADGRQWTRTGEARPVYRDIGERGYRGNLDDRTLSLIANAMPASAAMAAMAAEAEQGTAQRLLDMAFVIRSKDAGINRLTFDIVFHSTVEYEAALRSNAFYAPNVAAVLGLPAADVVGTYFVDSCQAIKITIDRPNISASPDERDVFGAQQQATLEAMMIGAVTPVLSLA</sequence>
<dbReference type="RefSeq" id="WP_223981139.1">
    <property type="nucleotide sequence ID" value="NZ_CAJZAG010000001.1"/>
</dbReference>
<proteinExistence type="predicted"/>
<keyword evidence="4" id="KW-1185">Reference proteome</keyword>
<organism evidence="3 4">
    <name type="scientific">Cupriavidus pampae</name>
    <dbReference type="NCBI Taxonomy" id="659251"/>
    <lineage>
        <taxon>Bacteria</taxon>
        <taxon>Pseudomonadati</taxon>
        <taxon>Pseudomonadota</taxon>
        <taxon>Betaproteobacteria</taxon>
        <taxon>Burkholderiales</taxon>
        <taxon>Burkholderiaceae</taxon>
        <taxon>Cupriavidus</taxon>
    </lineage>
</organism>
<name>A0ABM8W9X7_9BURK</name>
<dbReference type="Proteomes" id="UP000706525">
    <property type="component" value="Unassembled WGS sequence"/>
</dbReference>
<evidence type="ECO:0000259" key="2">
    <source>
        <dbReference type="Pfam" id="PF14330"/>
    </source>
</evidence>
<feature type="domain" description="Acyclic terpene utilisation N-terminal" evidence="1">
    <location>
        <begin position="89"/>
        <end position="277"/>
    </location>
</feature>
<dbReference type="InterPro" id="IPR025496">
    <property type="entry name" value="DUF4387"/>
</dbReference>
<accession>A0ABM8W9X7</accession>
<protein>
    <recommendedName>
        <fullName evidence="5">DUF4387 domain-containing protein</fullName>
    </recommendedName>
</protein>
<evidence type="ECO:0008006" key="5">
    <source>
        <dbReference type="Google" id="ProtNLM"/>
    </source>
</evidence>
<comment type="caution">
    <text evidence="3">The sequence shown here is derived from an EMBL/GenBank/DDBJ whole genome shotgun (WGS) entry which is preliminary data.</text>
</comment>
<dbReference type="Pfam" id="PF14330">
    <property type="entry name" value="DUF4387"/>
    <property type="match status" value="1"/>
</dbReference>
<evidence type="ECO:0000313" key="4">
    <source>
        <dbReference type="Proteomes" id="UP000706525"/>
    </source>
</evidence>
<gene>
    <name evidence="3" type="ORF">LMG32289_00377</name>
</gene>
<feature type="domain" description="DUF4387" evidence="2">
    <location>
        <begin position="592"/>
        <end position="687"/>
    </location>
</feature>
<dbReference type="InterPro" id="IPR010839">
    <property type="entry name" value="AtuA_N"/>
</dbReference>